<comment type="caution">
    <text evidence="4">The sequence shown here is derived from an EMBL/GenBank/DDBJ whole genome shotgun (WGS) entry which is preliminary data.</text>
</comment>
<proteinExistence type="predicted"/>
<dbReference type="Proteomes" id="UP000604825">
    <property type="component" value="Unassembled WGS sequence"/>
</dbReference>
<feature type="coiled-coil region" evidence="1">
    <location>
        <begin position="85"/>
        <end position="148"/>
    </location>
</feature>
<dbReference type="AlphaFoldDB" id="A0A811NX06"/>
<evidence type="ECO:0000256" key="3">
    <source>
        <dbReference type="SAM" id="Phobius"/>
    </source>
</evidence>
<reference evidence="4" key="1">
    <citation type="submission" date="2020-10" db="EMBL/GenBank/DDBJ databases">
        <authorList>
            <person name="Han B."/>
            <person name="Lu T."/>
            <person name="Zhao Q."/>
            <person name="Huang X."/>
            <person name="Zhao Y."/>
        </authorList>
    </citation>
    <scope>NUCLEOTIDE SEQUENCE</scope>
</reference>
<keyword evidence="5" id="KW-1185">Reference proteome</keyword>
<protein>
    <submittedName>
        <fullName evidence="4">Uncharacterized protein</fullName>
    </submittedName>
</protein>
<keyword evidence="3" id="KW-0812">Transmembrane</keyword>
<evidence type="ECO:0000313" key="4">
    <source>
        <dbReference type="EMBL" id="CAD6232647.1"/>
    </source>
</evidence>
<evidence type="ECO:0000256" key="2">
    <source>
        <dbReference type="SAM" id="MobiDB-lite"/>
    </source>
</evidence>
<dbReference type="PANTHER" id="PTHR34360">
    <property type="entry name" value="OS08G0519400 PROTEIN"/>
    <property type="match status" value="1"/>
</dbReference>
<feature type="region of interest" description="Disordered" evidence="2">
    <location>
        <begin position="255"/>
        <end position="279"/>
    </location>
</feature>
<dbReference type="OrthoDB" id="679141at2759"/>
<keyword evidence="3" id="KW-0472">Membrane</keyword>
<accession>A0A811NX06</accession>
<organism evidence="4 5">
    <name type="scientific">Miscanthus lutarioriparius</name>
    <dbReference type="NCBI Taxonomy" id="422564"/>
    <lineage>
        <taxon>Eukaryota</taxon>
        <taxon>Viridiplantae</taxon>
        <taxon>Streptophyta</taxon>
        <taxon>Embryophyta</taxon>
        <taxon>Tracheophyta</taxon>
        <taxon>Spermatophyta</taxon>
        <taxon>Magnoliopsida</taxon>
        <taxon>Liliopsida</taxon>
        <taxon>Poales</taxon>
        <taxon>Poaceae</taxon>
        <taxon>PACMAD clade</taxon>
        <taxon>Panicoideae</taxon>
        <taxon>Andropogonodae</taxon>
        <taxon>Andropogoneae</taxon>
        <taxon>Saccharinae</taxon>
        <taxon>Miscanthus</taxon>
    </lineage>
</organism>
<sequence length="279" mass="30939">MTVDAVLLAIVVAFLLPLRLVSLGLRLASGRHSTSARHLRRSCAALAVAAALLAVIFALPRDHARECAATVASVSSGGDEDGGFREELRSEVEQLKLQLARLESLWDSKSKVVDEKLGPLEEENDRVVRAMELDIQSLINEQENIKIQESLCSSYFGDSIKAMENEVQILKDGSRKMNSDIWTVAKDTTEKVEALHSAIKKVQVIADEWVTMNSTTNRIWSFTKETEKRVEGLYSDLKKLHVMGTNESQWEVFDGGASSRRREKCHSGEIDDAVDGPDV</sequence>
<feature type="transmembrane region" description="Helical" evidence="3">
    <location>
        <begin position="6"/>
        <end position="27"/>
    </location>
</feature>
<feature type="transmembrane region" description="Helical" evidence="3">
    <location>
        <begin position="39"/>
        <end position="59"/>
    </location>
</feature>
<name>A0A811NX06_9POAL</name>
<keyword evidence="1" id="KW-0175">Coiled coil</keyword>
<dbReference type="PANTHER" id="PTHR34360:SF6">
    <property type="entry name" value="OS02G0306550 PROTEIN"/>
    <property type="match status" value="1"/>
</dbReference>
<dbReference type="EMBL" id="CAJGYO010000005">
    <property type="protein sequence ID" value="CAD6232647.1"/>
    <property type="molecule type" value="Genomic_DNA"/>
</dbReference>
<keyword evidence="3" id="KW-1133">Transmembrane helix</keyword>
<evidence type="ECO:0000256" key="1">
    <source>
        <dbReference type="SAM" id="Coils"/>
    </source>
</evidence>
<feature type="compositionally biased region" description="Acidic residues" evidence="2">
    <location>
        <begin position="270"/>
        <end position="279"/>
    </location>
</feature>
<evidence type="ECO:0000313" key="5">
    <source>
        <dbReference type="Proteomes" id="UP000604825"/>
    </source>
</evidence>
<gene>
    <name evidence="4" type="ORF">NCGR_LOCUS22262</name>
</gene>